<sequence length="135" mass="14267">MKPFDPKMRLVKGAVTVAAATVICHSLMYAGFAWARDIAAEENEGNTFAGAFEFLLTMAASWALMPLLLWFGMLVLRESGNTVLVLVGGLAWVGVSGYFTNDIDRAGGHIPIAALIVFVLLGTALAGAGPGRPRD</sequence>
<evidence type="ECO:0000313" key="3">
    <source>
        <dbReference type="Proteomes" id="UP000679629"/>
    </source>
</evidence>
<dbReference type="RefSeq" id="WP_215121651.1">
    <property type="nucleotide sequence ID" value="NZ_CP075896.1"/>
</dbReference>
<feature type="transmembrane region" description="Helical" evidence="1">
    <location>
        <begin position="83"/>
        <end position="100"/>
    </location>
</feature>
<feature type="transmembrane region" description="Helical" evidence="1">
    <location>
        <begin position="106"/>
        <end position="128"/>
    </location>
</feature>
<protein>
    <submittedName>
        <fullName evidence="2">Uncharacterized protein</fullName>
    </submittedName>
</protein>
<keyword evidence="1" id="KW-1133">Transmembrane helix</keyword>
<keyword evidence="1" id="KW-0812">Transmembrane</keyword>
<dbReference type="EMBL" id="CP075896">
    <property type="protein sequence ID" value="QWB25834.1"/>
    <property type="molecule type" value="Genomic_DNA"/>
</dbReference>
<organism evidence="2 3">
    <name type="scientific">Streptomyces koelreuteriae</name>
    <dbReference type="NCBI Taxonomy" id="2838015"/>
    <lineage>
        <taxon>Bacteria</taxon>
        <taxon>Bacillati</taxon>
        <taxon>Actinomycetota</taxon>
        <taxon>Actinomycetes</taxon>
        <taxon>Kitasatosporales</taxon>
        <taxon>Streptomycetaceae</taxon>
        <taxon>Streptomyces</taxon>
    </lineage>
</organism>
<proteinExistence type="predicted"/>
<keyword evidence="1" id="KW-0472">Membrane</keyword>
<reference evidence="3" key="1">
    <citation type="submission" date="2021-05" db="EMBL/GenBank/DDBJ databases">
        <title>Direct Submission.</title>
        <authorList>
            <person name="Li K."/>
            <person name="Gao J."/>
        </authorList>
    </citation>
    <scope>NUCLEOTIDE SEQUENCE [LARGE SCALE GENOMIC DNA]</scope>
    <source>
        <strain evidence="3">MG62</strain>
    </source>
</reference>
<keyword evidence="3" id="KW-1185">Reference proteome</keyword>
<dbReference type="Proteomes" id="UP000679629">
    <property type="component" value="Chromosome"/>
</dbReference>
<accession>A0ABX8FX66</accession>
<feature type="transmembrane region" description="Helical" evidence="1">
    <location>
        <begin position="51"/>
        <end position="76"/>
    </location>
</feature>
<gene>
    <name evidence="2" type="ORF">KJK29_26550</name>
</gene>
<evidence type="ECO:0000256" key="1">
    <source>
        <dbReference type="SAM" id="Phobius"/>
    </source>
</evidence>
<evidence type="ECO:0000313" key="2">
    <source>
        <dbReference type="EMBL" id="QWB25834.1"/>
    </source>
</evidence>
<name>A0ABX8FX66_9ACTN</name>